<keyword evidence="7" id="KW-1185">Reference proteome</keyword>
<feature type="compositionally biased region" description="Low complexity" evidence="4">
    <location>
        <begin position="1"/>
        <end position="11"/>
    </location>
</feature>
<dbReference type="InterPro" id="IPR009057">
    <property type="entry name" value="Homeodomain-like_sf"/>
</dbReference>
<evidence type="ECO:0000256" key="4">
    <source>
        <dbReference type="SAM" id="MobiDB-lite"/>
    </source>
</evidence>
<dbReference type="InterPro" id="IPR035418">
    <property type="entry name" value="AraC-bd_2"/>
</dbReference>
<dbReference type="SMART" id="SM00342">
    <property type="entry name" value="HTH_ARAC"/>
    <property type="match status" value="1"/>
</dbReference>
<keyword evidence="2" id="KW-0238">DNA-binding</keyword>
<dbReference type="InterPro" id="IPR018062">
    <property type="entry name" value="HTH_AraC-typ_CS"/>
</dbReference>
<feature type="region of interest" description="Disordered" evidence="4">
    <location>
        <begin position="1"/>
        <end position="32"/>
    </location>
</feature>
<dbReference type="Pfam" id="PF12833">
    <property type="entry name" value="HTH_18"/>
    <property type="match status" value="1"/>
</dbReference>
<evidence type="ECO:0000256" key="2">
    <source>
        <dbReference type="ARBA" id="ARBA00023125"/>
    </source>
</evidence>
<evidence type="ECO:0000313" key="6">
    <source>
        <dbReference type="EMBL" id="MFD1521426.1"/>
    </source>
</evidence>
<evidence type="ECO:0000256" key="1">
    <source>
        <dbReference type="ARBA" id="ARBA00023015"/>
    </source>
</evidence>
<dbReference type="Proteomes" id="UP001597114">
    <property type="component" value="Unassembled WGS sequence"/>
</dbReference>
<dbReference type="PROSITE" id="PS01124">
    <property type="entry name" value="HTH_ARAC_FAMILY_2"/>
    <property type="match status" value="1"/>
</dbReference>
<keyword evidence="1" id="KW-0805">Transcription regulation</keyword>
<gene>
    <name evidence="6" type="ORF">ACFSJD_28270</name>
</gene>
<sequence length="348" mass="38782">MAGRPARPAVPRGRRLRHSRRPDTSAGADAQSVQIHEFSGERLEQIARERFIPANFRARPDFRVRMALQEMGEAVTLSRVYAAGPHRNVRTERLAARTSGDNMMIFIVHVAGETSVHQRDRFAELALGAGVLSEARSPWEITCPTQSRCLLLGFSRELLPLRTAEITESCARSIDPSAPGMQMLSDYLTRLLNVADSLTAEQRLDAGRAAIDLLAMALRNVAPSVPGGDGSVRVLLDMMRAHVRDHLADPQLGVVELARRHHVSVRRAYSVFERIGTTPGAYLRGQRMLAARAMLSDPRYARLGISSVAAAVGFLNRRSFERAFRREYESTPSDWRRERLPSESAPQR</sequence>
<dbReference type="SUPFAM" id="SSF46689">
    <property type="entry name" value="Homeodomain-like"/>
    <property type="match status" value="1"/>
</dbReference>
<dbReference type="PROSITE" id="PS00041">
    <property type="entry name" value="HTH_ARAC_FAMILY_1"/>
    <property type="match status" value="1"/>
</dbReference>
<dbReference type="PANTHER" id="PTHR46796">
    <property type="entry name" value="HTH-TYPE TRANSCRIPTIONAL ACTIVATOR RHAS-RELATED"/>
    <property type="match status" value="1"/>
</dbReference>
<feature type="domain" description="HTH araC/xylS-type" evidence="5">
    <location>
        <begin position="237"/>
        <end position="338"/>
    </location>
</feature>
<protein>
    <submittedName>
        <fullName evidence="6">Helix-turn-helix domain-containing protein</fullName>
    </submittedName>
</protein>
<evidence type="ECO:0000256" key="3">
    <source>
        <dbReference type="ARBA" id="ARBA00023163"/>
    </source>
</evidence>
<evidence type="ECO:0000313" key="7">
    <source>
        <dbReference type="Proteomes" id="UP001597114"/>
    </source>
</evidence>
<dbReference type="InterPro" id="IPR018060">
    <property type="entry name" value="HTH_AraC"/>
</dbReference>
<organism evidence="6 7">
    <name type="scientific">Pseudonocardia yunnanensis</name>
    <dbReference type="NCBI Taxonomy" id="58107"/>
    <lineage>
        <taxon>Bacteria</taxon>
        <taxon>Bacillati</taxon>
        <taxon>Actinomycetota</taxon>
        <taxon>Actinomycetes</taxon>
        <taxon>Pseudonocardiales</taxon>
        <taxon>Pseudonocardiaceae</taxon>
        <taxon>Pseudonocardia</taxon>
    </lineage>
</organism>
<dbReference type="RefSeq" id="WP_344724505.1">
    <property type="nucleotide sequence ID" value="NZ_BAAAUS010000025.1"/>
</dbReference>
<reference evidence="7" key="1">
    <citation type="journal article" date="2019" name="Int. J. Syst. Evol. Microbiol.">
        <title>The Global Catalogue of Microorganisms (GCM) 10K type strain sequencing project: providing services to taxonomists for standard genome sequencing and annotation.</title>
        <authorList>
            <consortium name="The Broad Institute Genomics Platform"/>
            <consortium name="The Broad Institute Genome Sequencing Center for Infectious Disease"/>
            <person name="Wu L."/>
            <person name="Ma J."/>
        </authorList>
    </citation>
    <scope>NUCLEOTIDE SEQUENCE [LARGE SCALE GENOMIC DNA]</scope>
    <source>
        <strain evidence="7">CCM 7043</strain>
    </source>
</reference>
<accession>A0ABW4F2N2</accession>
<comment type="caution">
    <text evidence="6">The sequence shown here is derived from an EMBL/GenBank/DDBJ whole genome shotgun (WGS) entry which is preliminary data.</text>
</comment>
<dbReference type="Pfam" id="PF14525">
    <property type="entry name" value="AraC_binding_2"/>
    <property type="match status" value="1"/>
</dbReference>
<evidence type="ECO:0000259" key="5">
    <source>
        <dbReference type="PROSITE" id="PS01124"/>
    </source>
</evidence>
<dbReference type="Gene3D" id="1.10.10.60">
    <property type="entry name" value="Homeodomain-like"/>
    <property type="match status" value="1"/>
</dbReference>
<keyword evidence="3" id="KW-0804">Transcription</keyword>
<dbReference type="PANTHER" id="PTHR46796:SF6">
    <property type="entry name" value="ARAC SUBFAMILY"/>
    <property type="match status" value="1"/>
</dbReference>
<proteinExistence type="predicted"/>
<dbReference type="EMBL" id="JBHUCO010000034">
    <property type="protein sequence ID" value="MFD1521426.1"/>
    <property type="molecule type" value="Genomic_DNA"/>
</dbReference>
<name>A0ABW4F2N2_9PSEU</name>
<dbReference type="InterPro" id="IPR050204">
    <property type="entry name" value="AraC_XylS_family_regulators"/>
</dbReference>